<dbReference type="Pfam" id="PF03466">
    <property type="entry name" value="LysR_substrate"/>
    <property type="match status" value="1"/>
</dbReference>
<protein>
    <submittedName>
        <fullName evidence="6">LysR family transcriptional regulator</fullName>
    </submittedName>
</protein>
<dbReference type="GO" id="GO:0003677">
    <property type="term" value="F:DNA binding"/>
    <property type="evidence" value="ECO:0007669"/>
    <property type="project" value="UniProtKB-KW"/>
</dbReference>
<feature type="domain" description="HTH lysR-type" evidence="5">
    <location>
        <begin position="8"/>
        <end position="65"/>
    </location>
</feature>
<sequence>MQGDIRGLDLNLLKALDALLETRSVTRAAERLGLTQPAVSGMLTRLREAFHDPLFVRAQRGVLPTPRAEALAGPLKAALREIEVLLQPEAFDPASAEMTISIAATDYAQRVVILPFLTELRRIAPGIRMSIRPVDMATLARDMEQGHLDFALITPEMAPEHLRARRLFDERYVCVMRHGHPATRRPLDLDAFCALDHALMSHDGTQFHGATDRALDAMGRSRRVVLSVPNFGFVLDLIRASDTCALLPERLVRGLEGLCLRDPPLDVPGFTKLLTWHERTQHDPAMAWLRERMATSSH</sequence>
<dbReference type="EMBL" id="QFPX01000015">
    <property type="protein sequence ID" value="PZQ53395.1"/>
    <property type="molecule type" value="Genomic_DNA"/>
</dbReference>
<evidence type="ECO:0000256" key="4">
    <source>
        <dbReference type="ARBA" id="ARBA00023163"/>
    </source>
</evidence>
<dbReference type="PRINTS" id="PR00039">
    <property type="entry name" value="HTHLYSR"/>
</dbReference>
<evidence type="ECO:0000256" key="1">
    <source>
        <dbReference type="ARBA" id="ARBA00009437"/>
    </source>
</evidence>
<evidence type="ECO:0000313" key="7">
    <source>
        <dbReference type="Proteomes" id="UP000249082"/>
    </source>
</evidence>
<accession>A0A2W5NRS9</accession>
<dbReference type="Gene3D" id="1.10.10.10">
    <property type="entry name" value="Winged helix-like DNA-binding domain superfamily/Winged helix DNA-binding domain"/>
    <property type="match status" value="1"/>
</dbReference>
<dbReference type="PANTHER" id="PTHR30118:SF15">
    <property type="entry name" value="TRANSCRIPTIONAL REGULATORY PROTEIN"/>
    <property type="match status" value="1"/>
</dbReference>
<dbReference type="Proteomes" id="UP000249082">
    <property type="component" value="Unassembled WGS sequence"/>
</dbReference>
<evidence type="ECO:0000256" key="3">
    <source>
        <dbReference type="ARBA" id="ARBA00023125"/>
    </source>
</evidence>
<keyword evidence="3" id="KW-0238">DNA-binding</keyword>
<dbReference type="Pfam" id="PF00126">
    <property type="entry name" value="HTH_1"/>
    <property type="match status" value="1"/>
</dbReference>
<organism evidence="6 7">
    <name type="scientific">Novosphingobium pentaromativorans</name>
    <dbReference type="NCBI Taxonomy" id="205844"/>
    <lineage>
        <taxon>Bacteria</taxon>
        <taxon>Pseudomonadati</taxon>
        <taxon>Pseudomonadota</taxon>
        <taxon>Alphaproteobacteria</taxon>
        <taxon>Sphingomonadales</taxon>
        <taxon>Sphingomonadaceae</taxon>
        <taxon>Novosphingobium</taxon>
    </lineage>
</organism>
<evidence type="ECO:0000256" key="2">
    <source>
        <dbReference type="ARBA" id="ARBA00023015"/>
    </source>
</evidence>
<evidence type="ECO:0000313" key="6">
    <source>
        <dbReference type="EMBL" id="PZQ53395.1"/>
    </source>
</evidence>
<keyword evidence="4" id="KW-0804">Transcription</keyword>
<dbReference type="AlphaFoldDB" id="A0A2W5NRS9"/>
<dbReference type="PANTHER" id="PTHR30118">
    <property type="entry name" value="HTH-TYPE TRANSCRIPTIONAL REGULATOR LEUO-RELATED"/>
    <property type="match status" value="1"/>
</dbReference>
<dbReference type="InterPro" id="IPR000847">
    <property type="entry name" value="LysR_HTH_N"/>
</dbReference>
<keyword evidence="2" id="KW-0805">Transcription regulation</keyword>
<comment type="caution">
    <text evidence="6">The sequence shown here is derived from an EMBL/GenBank/DDBJ whole genome shotgun (WGS) entry which is preliminary data.</text>
</comment>
<dbReference type="Gene3D" id="3.40.190.10">
    <property type="entry name" value="Periplasmic binding protein-like II"/>
    <property type="match status" value="2"/>
</dbReference>
<dbReference type="SUPFAM" id="SSF46785">
    <property type="entry name" value="Winged helix' DNA-binding domain"/>
    <property type="match status" value="1"/>
</dbReference>
<dbReference type="InterPro" id="IPR050389">
    <property type="entry name" value="LysR-type_TF"/>
</dbReference>
<dbReference type="SUPFAM" id="SSF53850">
    <property type="entry name" value="Periplasmic binding protein-like II"/>
    <property type="match status" value="1"/>
</dbReference>
<comment type="similarity">
    <text evidence="1">Belongs to the LysR transcriptional regulatory family.</text>
</comment>
<dbReference type="GO" id="GO:0003700">
    <property type="term" value="F:DNA-binding transcription factor activity"/>
    <property type="evidence" value="ECO:0007669"/>
    <property type="project" value="InterPro"/>
</dbReference>
<dbReference type="InterPro" id="IPR005119">
    <property type="entry name" value="LysR_subst-bd"/>
</dbReference>
<reference evidence="6 7" key="1">
    <citation type="submission" date="2017-08" db="EMBL/GenBank/DDBJ databases">
        <title>Infants hospitalized years apart are colonized by the same room-sourced microbial strains.</title>
        <authorList>
            <person name="Brooks B."/>
            <person name="Olm M.R."/>
            <person name="Firek B.A."/>
            <person name="Baker R."/>
            <person name="Thomas B.C."/>
            <person name="Morowitz M.J."/>
            <person name="Banfield J.F."/>
        </authorList>
    </citation>
    <scope>NUCLEOTIDE SEQUENCE [LARGE SCALE GENOMIC DNA]</scope>
    <source>
        <strain evidence="6">S2_005_002_R2_33</strain>
    </source>
</reference>
<dbReference type="InterPro" id="IPR036390">
    <property type="entry name" value="WH_DNA-bd_sf"/>
</dbReference>
<name>A0A2W5NRS9_9SPHN</name>
<dbReference type="PROSITE" id="PS50931">
    <property type="entry name" value="HTH_LYSR"/>
    <property type="match status" value="1"/>
</dbReference>
<gene>
    <name evidence="6" type="ORF">DI555_16370</name>
</gene>
<dbReference type="InterPro" id="IPR036388">
    <property type="entry name" value="WH-like_DNA-bd_sf"/>
</dbReference>
<proteinExistence type="inferred from homology"/>
<evidence type="ECO:0000259" key="5">
    <source>
        <dbReference type="PROSITE" id="PS50931"/>
    </source>
</evidence>